<dbReference type="EMBL" id="NWSH01000641">
    <property type="protein sequence ID" value="PCG75091.1"/>
    <property type="molecule type" value="Genomic_DNA"/>
</dbReference>
<dbReference type="InterPro" id="IPR001910">
    <property type="entry name" value="Inosine/uridine_hydrolase_dom"/>
</dbReference>
<evidence type="ECO:0000313" key="3">
    <source>
        <dbReference type="EMBL" id="PCG75091.1"/>
    </source>
</evidence>
<reference evidence="3" key="1">
    <citation type="submission" date="2017-09" db="EMBL/GenBank/DDBJ databases">
        <title>Contemporary evolution of a Lepidopteran species, Heliothis virescens, in response to modern agricultural practices.</title>
        <authorList>
            <person name="Fritz M.L."/>
            <person name="Deyonke A.M."/>
            <person name="Papanicolaou A."/>
            <person name="Micinski S."/>
            <person name="Westbrook J."/>
            <person name="Gould F."/>
        </authorList>
    </citation>
    <scope>NUCLEOTIDE SEQUENCE [LARGE SCALE GENOMIC DNA]</scope>
    <source>
        <strain evidence="3">HvINT-</strain>
        <tissue evidence="3">Whole body</tissue>
    </source>
</reference>
<dbReference type="PANTHER" id="PTHR46190:SF1">
    <property type="entry name" value="SI:CH211-201H21.5"/>
    <property type="match status" value="1"/>
</dbReference>
<dbReference type="Pfam" id="PF01156">
    <property type="entry name" value="IU_nuc_hydro"/>
    <property type="match status" value="1"/>
</dbReference>
<dbReference type="PANTHER" id="PTHR46190">
    <property type="entry name" value="SI:CH211-201H21.5-RELATED"/>
    <property type="match status" value="1"/>
</dbReference>
<evidence type="ECO:0000256" key="1">
    <source>
        <dbReference type="ARBA" id="ARBA00009176"/>
    </source>
</evidence>
<protein>
    <recommendedName>
        <fullName evidence="2">Inosine/uridine-preferring nucleoside hydrolase domain-containing protein</fullName>
    </recommendedName>
</protein>
<evidence type="ECO:0000259" key="2">
    <source>
        <dbReference type="Pfam" id="PF01156"/>
    </source>
</evidence>
<dbReference type="Gene3D" id="3.90.245.10">
    <property type="entry name" value="Ribonucleoside hydrolase-like"/>
    <property type="match status" value="1"/>
</dbReference>
<dbReference type="GO" id="GO:0016799">
    <property type="term" value="F:hydrolase activity, hydrolyzing N-glycosyl compounds"/>
    <property type="evidence" value="ECO:0007669"/>
    <property type="project" value="InterPro"/>
</dbReference>
<comment type="similarity">
    <text evidence="1">Belongs to the IUNH family.</text>
</comment>
<organism evidence="3">
    <name type="scientific">Heliothis virescens</name>
    <name type="common">Tobacco budworm moth</name>
    <dbReference type="NCBI Taxonomy" id="7102"/>
    <lineage>
        <taxon>Eukaryota</taxon>
        <taxon>Metazoa</taxon>
        <taxon>Ecdysozoa</taxon>
        <taxon>Arthropoda</taxon>
        <taxon>Hexapoda</taxon>
        <taxon>Insecta</taxon>
        <taxon>Pterygota</taxon>
        <taxon>Neoptera</taxon>
        <taxon>Endopterygota</taxon>
        <taxon>Lepidoptera</taxon>
        <taxon>Glossata</taxon>
        <taxon>Ditrysia</taxon>
        <taxon>Noctuoidea</taxon>
        <taxon>Noctuidae</taxon>
        <taxon>Heliothinae</taxon>
        <taxon>Heliothis</taxon>
    </lineage>
</organism>
<dbReference type="InterPro" id="IPR052775">
    <property type="entry name" value="IUN_hydrolase"/>
</dbReference>
<dbReference type="SUPFAM" id="SSF53590">
    <property type="entry name" value="Nucleoside hydrolase"/>
    <property type="match status" value="1"/>
</dbReference>
<name>A0A2A4JSV1_HELVI</name>
<gene>
    <name evidence="3" type="ORF">B5V51_12262</name>
</gene>
<dbReference type="InterPro" id="IPR036452">
    <property type="entry name" value="Ribo_hydro-like"/>
</dbReference>
<proteinExistence type="inferred from homology"/>
<sequence>MVPILFYLVYLKTRSKAYVLEMFYLRTILVVLCLCACINCLSAEDSKPKFIIDNDAGGDDAMAIFLALLYEKHFDGPKLVALTTGNGNTKEDNVCYNNQRILRVAKRQDVPIYRGSKGSLVTTPSVTDYYGKDGLGDSGQTFPDLVPAKTDNAVNALIDYSKTYEGNLTVITIGTLTNVALAIKLDPAFLSRLNHLYIGAGHIHGPENPTPEFNAHMDVEAYHVVAQNATPDKVTVFPFSQAKQYLNFSKDWRENLLGAIDTDIMKAQNKYEKVSLGLEGTWQALDPATVSLFLRPDLVAEYKYSKNDITVCGEKRGINTNEFVEKDKANVRIAYSVKTEEYREFLLNVFNADLQPAKIAESISKADID</sequence>
<feature type="domain" description="Inosine/uridine-preferring nucleoside hydrolase" evidence="2">
    <location>
        <begin position="51"/>
        <end position="343"/>
    </location>
</feature>
<dbReference type="STRING" id="7102.A0A2A4JSV1"/>
<accession>A0A2A4JSV1</accession>
<dbReference type="AlphaFoldDB" id="A0A2A4JSV1"/>
<comment type="caution">
    <text evidence="3">The sequence shown here is derived from an EMBL/GenBank/DDBJ whole genome shotgun (WGS) entry which is preliminary data.</text>
</comment>